<protein>
    <submittedName>
        <fullName evidence="1">Uncharacterized protein</fullName>
    </submittedName>
</protein>
<proteinExistence type="predicted"/>
<accession>A0A0A9EUH4</accession>
<evidence type="ECO:0000313" key="1">
    <source>
        <dbReference type="EMBL" id="JAE04410.1"/>
    </source>
</evidence>
<organism evidence="1">
    <name type="scientific">Arundo donax</name>
    <name type="common">Giant reed</name>
    <name type="synonym">Donax arundinaceus</name>
    <dbReference type="NCBI Taxonomy" id="35708"/>
    <lineage>
        <taxon>Eukaryota</taxon>
        <taxon>Viridiplantae</taxon>
        <taxon>Streptophyta</taxon>
        <taxon>Embryophyta</taxon>
        <taxon>Tracheophyta</taxon>
        <taxon>Spermatophyta</taxon>
        <taxon>Magnoliopsida</taxon>
        <taxon>Liliopsida</taxon>
        <taxon>Poales</taxon>
        <taxon>Poaceae</taxon>
        <taxon>PACMAD clade</taxon>
        <taxon>Arundinoideae</taxon>
        <taxon>Arundineae</taxon>
        <taxon>Arundo</taxon>
    </lineage>
</organism>
<reference evidence="1" key="1">
    <citation type="submission" date="2014-09" db="EMBL/GenBank/DDBJ databases">
        <authorList>
            <person name="Magalhaes I.L.F."/>
            <person name="Oliveira U."/>
            <person name="Santos F.R."/>
            <person name="Vidigal T.H.D.A."/>
            <person name="Brescovit A.D."/>
            <person name="Santos A.J."/>
        </authorList>
    </citation>
    <scope>NUCLEOTIDE SEQUENCE</scope>
    <source>
        <tissue evidence="1">Shoot tissue taken approximately 20 cm above the soil surface</tissue>
    </source>
</reference>
<dbReference type="EMBL" id="GBRH01193486">
    <property type="protein sequence ID" value="JAE04410.1"/>
    <property type="molecule type" value="Transcribed_RNA"/>
</dbReference>
<dbReference type="AlphaFoldDB" id="A0A0A9EUH4"/>
<sequence>MDAQHGLFLLIQIMKNRTRVCFIRTPNVAYGHIMTDTSDLQKQSNSSEKVNIYFGS</sequence>
<name>A0A0A9EUH4_ARUDO</name>
<reference evidence="1" key="2">
    <citation type="journal article" date="2015" name="Data Brief">
        <title>Shoot transcriptome of the giant reed, Arundo donax.</title>
        <authorList>
            <person name="Barrero R.A."/>
            <person name="Guerrero F.D."/>
            <person name="Moolhuijzen P."/>
            <person name="Goolsby J.A."/>
            <person name="Tidwell J."/>
            <person name="Bellgard S.E."/>
            <person name="Bellgard M.I."/>
        </authorList>
    </citation>
    <scope>NUCLEOTIDE SEQUENCE</scope>
    <source>
        <tissue evidence="1">Shoot tissue taken approximately 20 cm above the soil surface</tissue>
    </source>
</reference>